<evidence type="ECO:0000259" key="4">
    <source>
        <dbReference type="PROSITE" id="PS50949"/>
    </source>
</evidence>
<dbReference type="InterPro" id="IPR000524">
    <property type="entry name" value="Tscrpt_reg_HTH_GntR"/>
</dbReference>
<dbReference type="PANTHER" id="PTHR43537:SF45">
    <property type="entry name" value="GNTR FAMILY REGULATORY PROTEIN"/>
    <property type="match status" value="1"/>
</dbReference>
<evidence type="ECO:0000313" key="5">
    <source>
        <dbReference type="EMBL" id="SAL59503.1"/>
    </source>
</evidence>
<dbReference type="InterPro" id="IPR036390">
    <property type="entry name" value="WH_DNA-bd_sf"/>
</dbReference>
<protein>
    <submittedName>
        <fullName evidence="5">GntR family transcriptional regulator</fullName>
    </submittedName>
</protein>
<accession>A0A158IT83</accession>
<evidence type="ECO:0000256" key="1">
    <source>
        <dbReference type="ARBA" id="ARBA00023015"/>
    </source>
</evidence>
<dbReference type="Proteomes" id="UP000054740">
    <property type="component" value="Unassembled WGS sequence"/>
</dbReference>
<dbReference type="SUPFAM" id="SSF48008">
    <property type="entry name" value="GntR ligand-binding domain-like"/>
    <property type="match status" value="1"/>
</dbReference>
<dbReference type="InterPro" id="IPR008920">
    <property type="entry name" value="TF_FadR/GntR_C"/>
</dbReference>
<dbReference type="GO" id="GO:0003677">
    <property type="term" value="F:DNA binding"/>
    <property type="evidence" value="ECO:0007669"/>
    <property type="project" value="UniProtKB-KW"/>
</dbReference>
<organism evidence="5 6">
    <name type="scientific">Caballeronia cordobensis</name>
    <name type="common">Burkholderia cordobensis</name>
    <dbReference type="NCBI Taxonomy" id="1353886"/>
    <lineage>
        <taxon>Bacteria</taxon>
        <taxon>Pseudomonadati</taxon>
        <taxon>Pseudomonadota</taxon>
        <taxon>Betaproteobacteria</taxon>
        <taxon>Burkholderiales</taxon>
        <taxon>Burkholderiaceae</taxon>
        <taxon>Caballeronia</taxon>
    </lineage>
</organism>
<dbReference type="Gene3D" id="1.10.10.10">
    <property type="entry name" value="Winged helix-like DNA-binding domain superfamily/Winged helix DNA-binding domain"/>
    <property type="match status" value="1"/>
</dbReference>
<dbReference type="SUPFAM" id="SSF46785">
    <property type="entry name" value="Winged helix' DNA-binding domain"/>
    <property type="match status" value="1"/>
</dbReference>
<dbReference type="SMART" id="SM00895">
    <property type="entry name" value="FCD"/>
    <property type="match status" value="1"/>
</dbReference>
<dbReference type="Pfam" id="PF07729">
    <property type="entry name" value="FCD"/>
    <property type="match status" value="1"/>
</dbReference>
<evidence type="ECO:0000256" key="2">
    <source>
        <dbReference type="ARBA" id="ARBA00023125"/>
    </source>
</evidence>
<keyword evidence="3" id="KW-0804">Transcription</keyword>
<keyword evidence="1" id="KW-0805">Transcription regulation</keyword>
<name>A0A158IT83_CABCO</name>
<dbReference type="SMART" id="SM00345">
    <property type="entry name" value="HTH_GNTR"/>
    <property type="match status" value="1"/>
</dbReference>
<keyword evidence="2" id="KW-0238">DNA-binding</keyword>
<dbReference type="PROSITE" id="PS50949">
    <property type="entry name" value="HTH_GNTR"/>
    <property type="match status" value="1"/>
</dbReference>
<dbReference type="GO" id="GO:0003700">
    <property type="term" value="F:DNA-binding transcription factor activity"/>
    <property type="evidence" value="ECO:0007669"/>
    <property type="project" value="InterPro"/>
</dbReference>
<dbReference type="PANTHER" id="PTHR43537">
    <property type="entry name" value="TRANSCRIPTIONAL REGULATOR, GNTR FAMILY"/>
    <property type="match status" value="1"/>
</dbReference>
<dbReference type="InterPro" id="IPR011711">
    <property type="entry name" value="GntR_C"/>
</dbReference>
<keyword evidence="6" id="KW-1185">Reference proteome</keyword>
<reference evidence="6" key="1">
    <citation type="submission" date="2016-01" db="EMBL/GenBank/DDBJ databases">
        <authorList>
            <person name="Peeters C."/>
        </authorList>
    </citation>
    <scope>NUCLEOTIDE SEQUENCE [LARGE SCALE GENOMIC DNA]</scope>
</reference>
<dbReference type="EMBL" id="FCNY02000016">
    <property type="protein sequence ID" value="SAL59503.1"/>
    <property type="molecule type" value="Genomic_DNA"/>
</dbReference>
<feature type="domain" description="HTH gntR-type" evidence="4">
    <location>
        <begin position="12"/>
        <end position="79"/>
    </location>
</feature>
<evidence type="ECO:0000256" key="3">
    <source>
        <dbReference type="ARBA" id="ARBA00023163"/>
    </source>
</evidence>
<dbReference type="InterPro" id="IPR036388">
    <property type="entry name" value="WH-like_DNA-bd_sf"/>
</dbReference>
<gene>
    <name evidence="5" type="ORF">AWB70_05348</name>
</gene>
<proteinExistence type="predicted"/>
<dbReference type="AlphaFoldDB" id="A0A158IT83"/>
<dbReference type="Gene3D" id="1.20.120.530">
    <property type="entry name" value="GntR ligand-binding domain-like"/>
    <property type="match status" value="1"/>
</dbReference>
<evidence type="ECO:0000313" key="6">
    <source>
        <dbReference type="Proteomes" id="UP000054740"/>
    </source>
</evidence>
<sequence length="240" mass="26330">MVARLVRLQARTDYVDEVYKVLLDAISDGSLSPGARITQEDIAEQLAVSRSPVLQALRLLKKDGLVRDAPGRGLLVAPLDAAWISHLYEIRGALDSLAARLAAQRRWKIDQGIIENGRMVAKGRNVTAMIEADVAFHFAVYAASGNPLIAETARSHWVHLRRVMGAVLQSSMQRKSIWDEHAAIASAIADGDATRAVDLSERHVRMARENLIPRVEAVLAHRQRIDRPDAIVSASGVTRA</sequence>
<dbReference type="RefSeq" id="WP_053569902.1">
    <property type="nucleotide sequence ID" value="NZ_FCNY02000016.1"/>
</dbReference>
<dbReference type="Pfam" id="PF00392">
    <property type="entry name" value="GntR"/>
    <property type="match status" value="1"/>
</dbReference>